<dbReference type="InterPro" id="IPR029016">
    <property type="entry name" value="GAF-like_dom_sf"/>
</dbReference>
<dbReference type="InterPro" id="IPR038318">
    <property type="entry name" value="KdpD_sf"/>
</dbReference>
<keyword evidence="12 14" id="KW-0472">Membrane</keyword>
<dbReference type="InterPro" id="IPR027417">
    <property type="entry name" value="P-loop_NTPase"/>
</dbReference>
<dbReference type="EC" id="2.7.13.3" evidence="3"/>
<name>A0ABZ1C0M2_9FIRM</name>
<dbReference type="SUPFAM" id="SSF55874">
    <property type="entry name" value="ATPase domain of HSP90 chaperone/DNA topoisomerase II/histidine kinase"/>
    <property type="match status" value="1"/>
</dbReference>
<dbReference type="Gene3D" id="3.40.50.300">
    <property type="entry name" value="P-loop containing nucleotide triphosphate hydrolases"/>
    <property type="match status" value="1"/>
</dbReference>
<dbReference type="Pfam" id="PF02702">
    <property type="entry name" value="KdpD"/>
    <property type="match status" value="1"/>
</dbReference>
<keyword evidence="10 14" id="KW-1133">Transmembrane helix</keyword>
<feature type="transmembrane region" description="Helical" evidence="14">
    <location>
        <begin position="432"/>
        <end position="450"/>
    </location>
</feature>
<evidence type="ECO:0000256" key="10">
    <source>
        <dbReference type="ARBA" id="ARBA00022989"/>
    </source>
</evidence>
<dbReference type="Gene3D" id="3.40.50.620">
    <property type="entry name" value="HUPs"/>
    <property type="match status" value="1"/>
</dbReference>
<evidence type="ECO:0000256" key="9">
    <source>
        <dbReference type="ARBA" id="ARBA00022840"/>
    </source>
</evidence>
<reference evidence="16 17" key="1">
    <citation type="journal article" date="2024" name="Front. Microbiol.">
        <title>Novel thermophilic genera Geochorda gen. nov. and Carboxydochorda gen. nov. from the deep terrestrial subsurface reveal the ecophysiological diversity in the class Limnochordia.</title>
        <authorList>
            <person name="Karnachuk O.V."/>
            <person name="Lukina A.P."/>
            <person name="Avakyan M.R."/>
            <person name="Kadnikov V.V."/>
            <person name="Begmatov S."/>
            <person name="Beletsky A.V."/>
            <person name="Vlasova K.G."/>
            <person name="Novikov A.A."/>
            <person name="Shcherbakova V.A."/>
            <person name="Mardanov A.V."/>
            <person name="Ravin N.V."/>
        </authorList>
    </citation>
    <scope>NUCLEOTIDE SEQUENCE [LARGE SCALE GENOMIC DNA]</scope>
    <source>
        <strain evidence="16 17">L945</strain>
    </source>
</reference>
<dbReference type="Pfam" id="PF00512">
    <property type="entry name" value="HisKA"/>
    <property type="match status" value="1"/>
</dbReference>
<evidence type="ECO:0000256" key="8">
    <source>
        <dbReference type="ARBA" id="ARBA00022777"/>
    </source>
</evidence>
<dbReference type="Pfam" id="PF13492">
    <property type="entry name" value="GAF_3"/>
    <property type="match status" value="1"/>
</dbReference>
<accession>A0ABZ1C0M2</accession>
<keyword evidence="9" id="KW-0067">ATP-binding</keyword>
<dbReference type="Gene3D" id="3.30.450.40">
    <property type="match status" value="1"/>
</dbReference>
<evidence type="ECO:0000259" key="15">
    <source>
        <dbReference type="PROSITE" id="PS50109"/>
    </source>
</evidence>
<evidence type="ECO:0000256" key="5">
    <source>
        <dbReference type="ARBA" id="ARBA00022679"/>
    </source>
</evidence>
<dbReference type="Proteomes" id="UP001332192">
    <property type="component" value="Chromosome"/>
</dbReference>
<feature type="region of interest" description="Disordered" evidence="13">
    <location>
        <begin position="906"/>
        <end position="927"/>
    </location>
</feature>
<evidence type="ECO:0000256" key="3">
    <source>
        <dbReference type="ARBA" id="ARBA00012438"/>
    </source>
</evidence>
<dbReference type="PRINTS" id="PR00344">
    <property type="entry name" value="BCTRLSENSOR"/>
</dbReference>
<dbReference type="CDD" id="cd00082">
    <property type="entry name" value="HisKA"/>
    <property type="match status" value="1"/>
</dbReference>
<evidence type="ECO:0000256" key="13">
    <source>
        <dbReference type="SAM" id="MobiDB-lite"/>
    </source>
</evidence>
<dbReference type="GO" id="GO:0016301">
    <property type="term" value="F:kinase activity"/>
    <property type="evidence" value="ECO:0007669"/>
    <property type="project" value="UniProtKB-KW"/>
</dbReference>
<keyword evidence="7" id="KW-0547">Nucleotide-binding</keyword>
<dbReference type="InterPro" id="IPR005467">
    <property type="entry name" value="His_kinase_dom"/>
</dbReference>
<feature type="transmembrane region" description="Helical" evidence="14">
    <location>
        <begin position="486"/>
        <end position="507"/>
    </location>
</feature>
<dbReference type="SMART" id="SM00387">
    <property type="entry name" value="HATPase_c"/>
    <property type="match status" value="1"/>
</dbReference>
<evidence type="ECO:0000256" key="4">
    <source>
        <dbReference type="ARBA" id="ARBA00022553"/>
    </source>
</evidence>
<dbReference type="InterPro" id="IPR004358">
    <property type="entry name" value="Sig_transdc_His_kin-like_C"/>
</dbReference>
<gene>
    <name evidence="16" type="ORF">U7230_06555</name>
</gene>
<dbReference type="RefSeq" id="WP_324717928.1">
    <property type="nucleotide sequence ID" value="NZ_CP141615.1"/>
</dbReference>
<evidence type="ECO:0000256" key="1">
    <source>
        <dbReference type="ARBA" id="ARBA00000085"/>
    </source>
</evidence>
<dbReference type="InterPro" id="IPR003852">
    <property type="entry name" value="Sig_transdc_His_kinase_KdpD_N"/>
</dbReference>
<dbReference type="InterPro" id="IPR036097">
    <property type="entry name" value="HisK_dim/P_sf"/>
</dbReference>
<dbReference type="Pfam" id="PF02518">
    <property type="entry name" value="HATPase_c"/>
    <property type="match status" value="1"/>
</dbReference>
<evidence type="ECO:0000256" key="2">
    <source>
        <dbReference type="ARBA" id="ARBA00004141"/>
    </source>
</evidence>
<dbReference type="PROSITE" id="PS50109">
    <property type="entry name" value="HIS_KIN"/>
    <property type="match status" value="1"/>
</dbReference>
<dbReference type="InterPro" id="IPR006016">
    <property type="entry name" value="UspA"/>
</dbReference>
<dbReference type="Pfam" id="PF00582">
    <property type="entry name" value="Usp"/>
    <property type="match status" value="1"/>
</dbReference>
<dbReference type="InterPro" id="IPR052023">
    <property type="entry name" value="Histidine_kinase_KdpD"/>
</dbReference>
<protein>
    <recommendedName>
        <fullName evidence="3">histidine kinase</fullName>
        <ecNumber evidence="3">2.7.13.3</ecNumber>
    </recommendedName>
</protein>
<dbReference type="CDD" id="cd01987">
    <property type="entry name" value="USP_KdpD-like"/>
    <property type="match status" value="1"/>
</dbReference>
<dbReference type="InterPro" id="IPR003661">
    <property type="entry name" value="HisK_dim/P_dom"/>
</dbReference>
<dbReference type="SUPFAM" id="SSF55781">
    <property type="entry name" value="GAF domain-like"/>
    <property type="match status" value="1"/>
</dbReference>
<dbReference type="InterPro" id="IPR025201">
    <property type="entry name" value="KdpD_TM"/>
</dbReference>
<keyword evidence="6 14" id="KW-0812">Transmembrane</keyword>
<dbReference type="Pfam" id="PF13493">
    <property type="entry name" value="DUF4118"/>
    <property type="match status" value="1"/>
</dbReference>
<keyword evidence="17" id="KW-1185">Reference proteome</keyword>
<dbReference type="InterPro" id="IPR036890">
    <property type="entry name" value="HATPase_C_sf"/>
</dbReference>
<dbReference type="Gene3D" id="3.30.565.10">
    <property type="entry name" value="Histidine kinase-like ATPase, C-terminal domain"/>
    <property type="match status" value="1"/>
</dbReference>
<feature type="compositionally biased region" description="Gly residues" evidence="13">
    <location>
        <begin position="913"/>
        <end position="927"/>
    </location>
</feature>
<dbReference type="Gene3D" id="1.20.120.620">
    <property type="entry name" value="Backbone structure of the membrane domain of e. Coli histidine kinase receptor kdpd"/>
    <property type="match status" value="1"/>
</dbReference>
<feature type="compositionally biased region" description="Basic and acidic residues" evidence="13">
    <location>
        <begin position="9"/>
        <end position="25"/>
    </location>
</feature>
<dbReference type="InterPro" id="IPR003018">
    <property type="entry name" value="GAF"/>
</dbReference>
<comment type="subcellular location">
    <subcellularLocation>
        <location evidence="2">Membrane</location>
        <topology evidence="2">Multi-pass membrane protein</topology>
    </subcellularLocation>
</comment>
<evidence type="ECO:0000256" key="7">
    <source>
        <dbReference type="ARBA" id="ARBA00022741"/>
    </source>
</evidence>
<proteinExistence type="predicted"/>
<keyword evidence="5" id="KW-0808">Transferase</keyword>
<dbReference type="EMBL" id="CP141615">
    <property type="protein sequence ID" value="WRP18655.1"/>
    <property type="molecule type" value="Genomic_DNA"/>
</dbReference>
<dbReference type="SMART" id="SM00388">
    <property type="entry name" value="HisKA"/>
    <property type="match status" value="1"/>
</dbReference>
<feature type="region of interest" description="Disordered" evidence="13">
    <location>
        <begin position="1"/>
        <end position="25"/>
    </location>
</feature>
<dbReference type="InterPro" id="IPR014729">
    <property type="entry name" value="Rossmann-like_a/b/a_fold"/>
</dbReference>
<keyword evidence="8 16" id="KW-0418">Kinase</keyword>
<dbReference type="SUPFAM" id="SSF52402">
    <property type="entry name" value="Adenine nucleotide alpha hydrolases-like"/>
    <property type="match status" value="1"/>
</dbReference>
<evidence type="ECO:0000256" key="6">
    <source>
        <dbReference type="ARBA" id="ARBA00022692"/>
    </source>
</evidence>
<evidence type="ECO:0000256" key="11">
    <source>
        <dbReference type="ARBA" id="ARBA00023012"/>
    </source>
</evidence>
<feature type="transmembrane region" description="Helical" evidence="14">
    <location>
        <begin position="457"/>
        <end position="480"/>
    </location>
</feature>
<sequence>MARPDPATDDERRPDPESLLEESRQERRGKLVVFLGAAPGVGKTYSMLEAARERKAEGVDVVAGWVQTHGRAETEALLEGLERIPPRTVEYRGHRFEEMDLDALLARRPQLALVDELAHTNVPGSRHPKRYQDVEELLDAGIDVYTTLNVQHLESLNDLVTRITGVPVRETVPDRIVDQADQIQVVDVPVEELIQRLREGKVYFPEKIEAALHHFFRPGNINALRELTLRRAAERIDEQLARYMQRKAIRGPWPVGDRVLVCVSPSPFASHLIRVGYRFAQVHDSDWLVAYVDVPRTQAPDEAARSRLASHLRLAETLGAQVVVLSGEDVAGEIVRLARERNVGHLIIGRPLRPRWAELFRRSLVDRVIRQSAGIIVHVVPGEAEEGPASRAVPPATARTGGQARRLALEYGLPAAMVGGLTAVVLSLRPALHIVNVALLYLLPVILSAWRLSFGSAIFAAVLAAALFDLLFIEPLSTLWVGHLQYAVSLAMFLMVSVLISSLSARLRGQAENARRRERRTAALLDLSREITALRGVKDVVRTASQRIGEILGAVVEIFVPGVNLGGPSASPPPAAGAAGDGGDGPWLADPKERAMVEWVLQHGLPAGPGTGTFPDAPAWYVPLQTARGVAGVMRVKTGEGEQDLLPEQRRMLEALASLTAVAIERTRLAEAENEARLAAESERVRTALLNAISHELRTPLAFIIGAATTLSENGGGEIRPPLRKELLASIQDEAMRLNRMVEGFLDMSRLEGGLVRLHREWYDVDELVGGALQRLGSGSGVDRIAVQLPDGLPLVQVDGVLASQAIANVLDNALRYSPPGTPVEVRAGVAPGDEAVWIDVADRGPGLRPEARQALLGETPARPSAPGAGLGIGLQITRAIVTAHGGSIQVRDNPGGGCVVRLRFPAAPGAGRPEGGPGGVNGGSGA</sequence>
<dbReference type="Gene3D" id="1.10.287.130">
    <property type="match status" value="1"/>
</dbReference>
<evidence type="ECO:0000256" key="14">
    <source>
        <dbReference type="SAM" id="Phobius"/>
    </source>
</evidence>
<evidence type="ECO:0000313" key="16">
    <source>
        <dbReference type="EMBL" id="WRP18655.1"/>
    </source>
</evidence>
<feature type="domain" description="Histidine kinase" evidence="15">
    <location>
        <begin position="692"/>
        <end position="909"/>
    </location>
</feature>
<dbReference type="PANTHER" id="PTHR45569">
    <property type="entry name" value="SENSOR PROTEIN KDPD"/>
    <property type="match status" value="1"/>
</dbReference>
<evidence type="ECO:0000313" key="17">
    <source>
        <dbReference type="Proteomes" id="UP001332192"/>
    </source>
</evidence>
<dbReference type="InterPro" id="IPR003594">
    <property type="entry name" value="HATPase_dom"/>
</dbReference>
<dbReference type="SUPFAM" id="SSF47384">
    <property type="entry name" value="Homodimeric domain of signal transducing histidine kinase"/>
    <property type="match status" value="1"/>
</dbReference>
<keyword evidence="4" id="KW-0597">Phosphoprotein</keyword>
<dbReference type="PANTHER" id="PTHR45569:SF1">
    <property type="entry name" value="SENSOR PROTEIN KDPD"/>
    <property type="match status" value="1"/>
</dbReference>
<comment type="catalytic activity">
    <reaction evidence="1">
        <text>ATP + protein L-histidine = ADP + protein N-phospho-L-histidine.</text>
        <dbReference type="EC" id="2.7.13.3"/>
    </reaction>
</comment>
<evidence type="ECO:0000256" key="12">
    <source>
        <dbReference type="ARBA" id="ARBA00023136"/>
    </source>
</evidence>
<keyword evidence="11" id="KW-0902">Two-component regulatory system</keyword>
<organism evidence="16 17">
    <name type="scientific">Carboxydichorda subterranea</name>
    <dbReference type="NCBI Taxonomy" id="3109565"/>
    <lineage>
        <taxon>Bacteria</taxon>
        <taxon>Bacillati</taxon>
        <taxon>Bacillota</taxon>
        <taxon>Limnochordia</taxon>
        <taxon>Limnochordales</taxon>
        <taxon>Geochordaceae</taxon>
        <taxon>Carboxydichorda</taxon>
    </lineage>
</organism>